<feature type="domain" description="SLC12A transporter C-terminal" evidence="5">
    <location>
        <begin position="4"/>
        <end position="178"/>
    </location>
</feature>
<evidence type="ECO:0000256" key="2">
    <source>
        <dbReference type="ARBA" id="ARBA00022692"/>
    </source>
</evidence>
<dbReference type="PANTHER" id="PTHR11827">
    <property type="entry name" value="SOLUTE CARRIER FAMILY 12, CATION COTRANSPORTERS"/>
    <property type="match status" value="1"/>
</dbReference>
<evidence type="ECO:0000259" key="5">
    <source>
        <dbReference type="Pfam" id="PF03522"/>
    </source>
</evidence>
<dbReference type="GO" id="GO:0055064">
    <property type="term" value="P:chloride ion homeostasis"/>
    <property type="evidence" value="ECO:0007669"/>
    <property type="project" value="TreeGrafter"/>
</dbReference>
<dbReference type="PANTHER" id="PTHR11827:SF48">
    <property type="entry name" value="GH09711P"/>
    <property type="match status" value="1"/>
</dbReference>
<dbReference type="GO" id="GO:0055075">
    <property type="term" value="P:potassium ion homeostasis"/>
    <property type="evidence" value="ECO:0007669"/>
    <property type="project" value="TreeGrafter"/>
</dbReference>
<dbReference type="GO" id="GO:1990573">
    <property type="term" value="P:potassium ion import across plasma membrane"/>
    <property type="evidence" value="ECO:0007669"/>
    <property type="project" value="TreeGrafter"/>
</dbReference>
<gene>
    <name evidence="6" type="ORF">EEDITHA_LOCUS3761</name>
</gene>
<dbReference type="InterPro" id="IPR018491">
    <property type="entry name" value="SLC12_C"/>
</dbReference>
<comment type="caution">
    <text evidence="6">The sequence shown here is derived from an EMBL/GenBank/DDBJ whole genome shotgun (WGS) entry which is preliminary data.</text>
</comment>
<dbReference type="GO" id="GO:0016020">
    <property type="term" value="C:membrane"/>
    <property type="evidence" value="ECO:0007669"/>
    <property type="project" value="UniProtKB-SubCell"/>
</dbReference>
<dbReference type="EMBL" id="CAKOGL010000006">
    <property type="protein sequence ID" value="CAH2087507.1"/>
    <property type="molecule type" value="Genomic_DNA"/>
</dbReference>
<evidence type="ECO:0000313" key="6">
    <source>
        <dbReference type="EMBL" id="CAH2087507.1"/>
    </source>
</evidence>
<protein>
    <recommendedName>
        <fullName evidence="5">SLC12A transporter C-terminal domain-containing protein</fullName>
    </recommendedName>
</protein>
<proteinExistence type="predicted"/>
<dbReference type="GO" id="GO:0055078">
    <property type="term" value="P:sodium ion homeostasis"/>
    <property type="evidence" value="ECO:0007669"/>
    <property type="project" value="TreeGrafter"/>
</dbReference>
<comment type="subcellular location">
    <subcellularLocation>
        <location evidence="1">Membrane</location>
        <topology evidence="1">Multi-pass membrane protein</topology>
    </subcellularLocation>
</comment>
<reference evidence="6" key="1">
    <citation type="submission" date="2022-03" db="EMBL/GenBank/DDBJ databases">
        <authorList>
            <person name="Tunstrom K."/>
        </authorList>
    </citation>
    <scope>NUCLEOTIDE SEQUENCE</scope>
</reference>
<keyword evidence="4" id="KW-0472">Membrane</keyword>
<sequence>MESDLDAWWLYDDGGLNILLPYIIARRGFKDKMPLRIFTLTRDCHDVENSEKRIKSLLQKFRIEYSSLTIIKDINKPPLQASVQYFNQLIKKFRSNIASDTLISDAELERLKVKTDRHLRLRELLVEHSYMASFIVLTLPYPRLGSTSAALYMSWLEALSAELPPVLFVRGGDEPVLSV</sequence>
<evidence type="ECO:0000313" key="7">
    <source>
        <dbReference type="Proteomes" id="UP001153954"/>
    </source>
</evidence>
<dbReference type="AlphaFoldDB" id="A0AAU9TMQ8"/>
<evidence type="ECO:0000256" key="4">
    <source>
        <dbReference type="ARBA" id="ARBA00023136"/>
    </source>
</evidence>
<dbReference type="GO" id="GO:0008511">
    <property type="term" value="F:sodium:potassium:chloride symporter activity"/>
    <property type="evidence" value="ECO:0007669"/>
    <property type="project" value="TreeGrafter"/>
</dbReference>
<evidence type="ECO:0000256" key="3">
    <source>
        <dbReference type="ARBA" id="ARBA00022989"/>
    </source>
</evidence>
<evidence type="ECO:0000256" key="1">
    <source>
        <dbReference type="ARBA" id="ARBA00004141"/>
    </source>
</evidence>
<name>A0AAU9TMQ8_EUPED</name>
<dbReference type="GO" id="GO:0006884">
    <property type="term" value="P:cell volume homeostasis"/>
    <property type="evidence" value="ECO:0007669"/>
    <property type="project" value="TreeGrafter"/>
</dbReference>
<organism evidence="6 7">
    <name type="scientific">Euphydryas editha</name>
    <name type="common">Edith's checkerspot</name>
    <dbReference type="NCBI Taxonomy" id="104508"/>
    <lineage>
        <taxon>Eukaryota</taxon>
        <taxon>Metazoa</taxon>
        <taxon>Ecdysozoa</taxon>
        <taxon>Arthropoda</taxon>
        <taxon>Hexapoda</taxon>
        <taxon>Insecta</taxon>
        <taxon>Pterygota</taxon>
        <taxon>Neoptera</taxon>
        <taxon>Endopterygota</taxon>
        <taxon>Lepidoptera</taxon>
        <taxon>Glossata</taxon>
        <taxon>Ditrysia</taxon>
        <taxon>Papilionoidea</taxon>
        <taxon>Nymphalidae</taxon>
        <taxon>Nymphalinae</taxon>
        <taxon>Euphydryas</taxon>
    </lineage>
</organism>
<keyword evidence="2" id="KW-0812">Transmembrane</keyword>
<dbReference type="InterPro" id="IPR004842">
    <property type="entry name" value="SLC12A_fam"/>
</dbReference>
<keyword evidence="3" id="KW-1133">Transmembrane helix</keyword>
<dbReference type="Pfam" id="PF03522">
    <property type="entry name" value="SLC12"/>
    <property type="match status" value="1"/>
</dbReference>
<accession>A0AAU9TMQ8</accession>
<keyword evidence="7" id="KW-1185">Reference proteome</keyword>
<dbReference type="Proteomes" id="UP001153954">
    <property type="component" value="Unassembled WGS sequence"/>
</dbReference>